<dbReference type="EMBL" id="MPGH01000101">
    <property type="protein sequence ID" value="OLN87204.1"/>
    <property type="molecule type" value="Genomic_DNA"/>
</dbReference>
<feature type="chain" id="PRO_5012548076" evidence="1">
    <location>
        <begin position="16"/>
        <end position="255"/>
    </location>
</feature>
<dbReference type="AlphaFoldDB" id="A0A1Q8RSC3"/>
<evidence type="ECO:0000313" key="2">
    <source>
        <dbReference type="EMBL" id="OLN87204.1"/>
    </source>
</evidence>
<accession>A0A1Q8RSC3</accession>
<evidence type="ECO:0000313" key="3">
    <source>
        <dbReference type="Proteomes" id="UP000186583"/>
    </source>
</evidence>
<keyword evidence="3" id="KW-1185">Reference proteome</keyword>
<feature type="signal peptide" evidence="1">
    <location>
        <begin position="1"/>
        <end position="15"/>
    </location>
</feature>
<comment type="caution">
    <text evidence="2">The sequence shown here is derived from an EMBL/GenBank/DDBJ whole genome shotgun (WGS) entry which is preliminary data.</text>
</comment>
<sequence>MRFTIPLALVALAAAVPTPEAPAADDASKLLASLSSKVLDHDDVVIYGVNGQYKIVKEAEFQDLVSTGVLTYGGENNNKTEARDLSEPRLEARACAGFNAEYQVTGTSDFLDWDVQISPVFGAQQAPVTIAIARGYQVTNSITVGGEAGISAEGLSAGLKIDFQRQWTTIDTTTVTYTVPTGYYGVVISQPWTHRIFGNVYTSCTTSNYVKSAFQGNTHTSQTYAGGLQWVTGVFRLCASKSYPIPYCEGSGYHH</sequence>
<dbReference type="Proteomes" id="UP000186583">
    <property type="component" value="Unassembled WGS sequence"/>
</dbReference>
<proteinExistence type="predicted"/>
<evidence type="ECO:0000256" key="1">
    <source>
        <dbReference type="SAM" id="SignalP"/>
    </source>
</evidence>
<keyword evidence="1" id="KW-0732">Signal</keyword>
<name>A0A1Q8RSC3_9PEZI</name>
<protein>
    <submittedName>
        <fullName evidence="2">Uncharacterized protein</fullName>
    </submittedName>
</protein>
<gene>
    <name evidence="2" type="ORF">CCHL11_03713</name>
</gene>
<dbReference type="OrthoDB" id="4831122at2759"/>
<organism evidence="2 3">
    <name type="scientific">Colletotrichum chlorophyti</name>
    <dbReference type="NCBI Taxonomy" id="708187"/>
    <lineage>
        <taxon>Eukaryota</taxon>
        <taxon>Fungi</taxon>
        <taxon>Dikarya</taxon>
        <taxon>Ascomycota</taxon>
        <taxon>Pezizomycotina</taxon>
        <taxon>Sordariomycetes</taxon>
        <taxon>Hypocreomycetidae</taxon>
        <taxon>Glomerellales</taxon>
        <taxon>Glomerellaceae</taxon>
        <taxon>Colletotrichum</taxon>
    </lineage>
</organism>
<reference evidence="2 3" key="1">
    <citation type="submission" date="2016-11" db="EMBL/GenBank/DDBJ databases">
        <title>Draft Genome Assembly of Colletotrichum chlorophyti a pathogen of herbaceous plants.</title>
        <authorList>
            <person name="Gan P."/>
            <person name="Narusaka M."/>
            <person name="Tsushima A."/>
            <person name="Narusaka Y."/>
            <person name="Takano Y."/>
            <person name="Shirasu K."/>
        </authorList>
    </citation>
    <scope>NUCLEOTIDE SEQUENCE [LARGE SCALE GENOMIC DNA]</scope>
    <source>
        <strain evidence="2 3">NTL11</strain>
    </source>
</reference>